<dbReference type="OrthoDB" id="9793166at2"/>
<keyword evidence="10" id="KW-0131">Cell cycle</keyword>
<keyword evidence="5 7" id="KW-0472">Membrane</keyword>
<evidence type="ECO:0000256" key="4">
    <source>
        <dbReference type="ARBA" id="ARBA00022989"/>
    </source>
</evidence>
<evidence type="ECO:0000259" key="9">
    <source>
        <dbReference type="Pfam" id="PF12704"/>
    </source>
</evidence>
<feature type="transmembrane region" description="Helical" evidence="7">
    <location>
        <begin position="281"/>
        <end position="304"/>
    </location>
</feature>
<evidence type="ECO:0000259" key="8">
    <source>
        <dbReference type="Pfam" id="PF02687"/>
    </source>
</evidence>
<protein>
    <submittedName>
        <fullName evidence="10">Cell division protein FtsX</fullName>
    </submittedName>
</protein>
<comment type="caution">
    <text evidence="10">The sequence shown here is derived from an EMBL/GenBank/DDBJ whole genome shotgun (WGS) entry which is preliminary data.</text>
</comment>
<dbReference type="PANTHER" id="PTHR30572">
    <property type="entry name" value="MEMBRANE COMPONENT OF TRANSPORTER-RELATED"/>
    <property type="match status" value="1"/>
</dbReference>
<evidence type="ECO:0000256" key="7">
    <source>
        <dbReference type="SAM" id="Phobius"/>
    </source>
</evidence>
<dbReference type="STRING" id="1305675.BFG57_06685"/>
<dbReference type="AlphaFoldDB" id="A0A1E5LAA3"/>
<keyword evidence="11" id="KW-1185">Reference proteome</keyword>
<reference evidence="10 11" key="1">
    <citation type="submission" date="2016-08" db="EMBL/GenBank/DDBJ databases">
        <title>Genome of Bacillus solimangrovi GH2-4.</title>
        <authorList>
            <person name="Lim S."/>
            <person name="Kim B.-C."/>
        </authorList>
    </citation>
    <scope>NUCLEOTIDE SEQUENCE [LARGE SCALE GENOMIC DNA]</scope>
    <source>
        <strain evidence="10 11">GH2-4</strain>
    </source>
</reference>
<evidence type="ECO:0000256" key="6">
    <source>
        <dbReference type="ARBA" id="ARBA00038076"/>
    </source>
</evidence>
<evidence type="ECO:0000313" key="10">
    <source>
        <dbReference type="EMBL" id="OEH91053.1"/>
    </source>
</evidence>
<dbReference type="Pfam" id="PF02687">
    <property type="entry name" value="FtsX"/>
    <property type="match status" value="2"/>
</dbReference>
<feature type="transmembrane region" description="Helical" evidence="7">
    <location>
        <begin position="457"/>
        <end position="477"/>
    </location>
</feature>
<dbReference type="Proteomes" id="UP000095209">
    <property type="component" value="Unassembled WGS sequence"/>
</dbReference>
<feature type="transmembrane region" description="Helical" evidence="7">
    <location>
        <begin position="20"/>
        <end position="44"/>
    </location>
</feature>
<keyword evidence="3 7" id="KW-0812">Transmembrane</keyword>
<feature type="domain" description="MacB-like periplasmic core" evidence="9">
    <location>
        <begin position="19"/>
        <end position="203"/>
    </location>
</feature>
<feature type="transmembrane region" description="Helical" evidence="7">
    <location>
        <begin position="332"/>
        <end position="359"/>
    </location>
</feature>
<keyword evidence="4 7" id="KW-1133">Transmembrane helix</keyword>
<name>A0A1E5LAA3_9BACI</name>
<feature type="transmembrane region" description="Helical" evidence="7">
    <location>
        <begin position="728"/>
        <end position="755"/>
    </location>
</feature>
<feature type="transmembrane region" description="Helical" evidence="7">
    <location>
        <begin position="781"/>
        <end position="803"/>
    </location>
</feature>
<dbReference type="RefSeq" id="WP_069718820.1">
    <property type="nucleotide sequence ID" value="NZ_MJEH01000064.1"/>
</dbReference>
<evidence type="ECO:0000256" key="3">
    <source>
        <dbReference type="ARBA" id="ARBA00022692"/>
    </source>
</evidence>
<keyword evidence="10" id="KW-0132">Cell division</keyword>
<evidence type="ECO:0000313" key="11">
    <source>
        <dbReference type="Proteomes" id="UP000095209"/>
    </source>
</evidence>
<dbReference type="EMBL" id="MJEH01000064">
    <property type="protein sequence ID" value="OEH91053.1"/>
    <property type="molecule type" value="Genomic_DNA"/>
</dbReference>
<feature type="domain" description="ABC3 transporter permease C-terminal" evidence="8">
    <location>
        <begin position="733"/>
        <end position="849"/>
    </location>
</feature>
<dbReference type="InterPro" id="IPR003838">
    <property type="entry name" value="ABC3_permease_C"/>
</dbReference>
<dbReference type="InterPro" id="IPR050250">
    <property type="entry name" value="Macrolide_Exporter_MacB"/>
</dbReference>
<dbReference type="GO" id="GO:0005886">
    <property type="term" value="C:plasma membrane"/>
    <property type="evidence" value="ECO:0007669"/>
    <property type="project" value="UniProtKB-SubCell"/>
</dbReference>
<dbReference type="InterPro" id="IPR025857">
    <property type="entry name" value="MacB_PCD"/>
</dbReference>
<comment type="subcellular location">
    <subcellularLocation>
        <location evidence="1">Cell membrane</location>
        <topology evidence="1">Multi-pass membrane protein</topology>
    </subcellularLocation>
</comment>
<sequence length="858" mass="96117">MNIVNKLTIRHLKENKRRTLVTILGIIISVAMVTAVATLATSFMDVAQRNQIADYGEWHVRYNDVNQEQLEAIKEDEETKSVILSNDVGFAQFEESKNKHRPYFFVKAFNKEGFKQLPIKVVDGRLPKSTDEVVISKGINSIDGVTYDIGDQITMEVGERYTLDGSGPIDENLSLIREEGKSVEILKNTQQKTYTVVGEIEPPKWKDPFIPGYIVINYLDENLIGTNHTLDASVAVNKVNQSIYDYTTSFAQENKIQSVLYHTDLLAFYGVSNDEGLKKTMVLLTAIIIGVIIAGSVALIYNAFAISISERARHLGMLSSVGTTKKQKRNSVLFEGLIVGLISIPIGIIFGVIGIGITLSSTNSIFLEVFDIEEKLNLIVTPLSILIACGISIITIFISAYLPARKASKISAIDAIRQTQDVKLSGKKVKTSKLVRKLFGIQAEIGLKNLKRNKRRYQVTIFSLVISIVLFLTVSFFTDNMQKSIELKMQTLNDYDIQVGTIVENSDLLTSVSTLEDVTNYNIVKSFSLNTWIDEDKVPADSKQQYFDINDDGKRLYHVNVQALDEASFQNYAQSVNADVERFADATKPAAILIDTFNYKDREAKKIIESTSILAEPGMKIDLINKDFETEEETFVNSIEIASVAENYSIGNATSGYGSFVIIVPESLMEQLVPVDYKREVFADLFLSSSDPMKTQVEIEEFGETDITIDNKTGQRLNTERVVLLMEVFSYGFTILITAISVANIFNTISTSIALRKREFAMLKSIGMTPKEFNKMINYESIFYAIKSLLYGLPISIAIMYFIHRAIANTIIYKFTLPWVDIIIVIITIFMIVGAAMLYSSSKVKKENIIDALKMENI</sequence>
<feature type="domain" description="ABC3 transporter permease C-terminal" evidence="8">
    <location>
        <begin position="287"/>
        <end position="411"/>
    </location>
</feature>
<keyword evidence="2" id="KW-1003">Cell membrane</keyword>
<comment type="similarity">
    <text evidence="6">Belongs to the ABC-4 integral membrane protein family.</text>
</comment>
<feature type="transmembrane region" description="Helical" evidence="7">
    <location>
        <begin position="379"/>
        <end position="402"/>
    </location>
</feature>
<gene>
    <name evidence="10" type="ORF">BFG57_06685</name>
</gene>
<dbReference type="GO" id="GO:0051301">
    <property type="term" value="P:cell division"/>
    <property type="evidence" value="ECO:0007669"/>
    <property type="project" value="UniProtKB-KW"/>
</dbReference>
<dbReference type="Pfam" id="PF12704">
    <property type="entry name" value="MacB_PCD"/>
    <property type="match status" value="1"/>
</dbReference>
<dbReference type="GO" id="GO:0022857">
    <property type="term" value="F:transmembrane transporter activity"/>
    <property type="evidence" value="ECO:0007669"/>
    <property type="project" value="TreeGrafter"/>
</dbReference>
<proteinExistence type="inferred from homology"/>
<accession>A0A1E5LAA3</accession>
<dbReference type="PANTHER" id="PTHR30572:SF4">
    <property type="entry name" value="ABC TRANSPORTER PERMEASE YTRF"/>
    <property type="match status" value="1"/>
</dbReference>
<feature type="transmembrane region" description="Helical" evidence="7">
    <location>
        <begin position="815"/>
        <end position="839"/>
    </location>
</feature>
<evidence type="ECO:0000256" key="2">
    <source>
        <dbReference type="ARBA" id="ARBA00022475"/>
    </source>
</evidence>
<organism evidence="10 11">
    <name type="scientific">Bacillus solimangrovi</name>
    <dbReference type="NCBI Taxonomy" id="1305675"/>
    <lineage>
        <taxon>Bacteria</taxon>
        <taxon>Bacillati</taxon>
        <taxon>Bacillota</taxon>
        <taxon>Bacilli</taxon>
        <taxon>Bacillales</taxon>
        <taxon>Bacillaceae</taxon>
        <taxon>Bacillus</taxon>
    </lineage>
</organism>
<evidence type="ECO:0000256" key="5">
    <source>
        <dbReference type="ARBA" id="ARBA00023136"/>
    </source>
</evidence>
<evidence type="ECO:0000256" key="1">
    <source>
        <dbReference type="ARBA" id="ARBA00004651"/>
    </source>
</evidence>